<proteinExistence type="predicted"/>
<protein>
    <submittedName>
        <fullName evidence="1">Glycosyl hydrolase</fullName>
    </submittedName>
</protein>
<evidence type="ECO:0000313" key="2">
    <source>
        <dbReference type="Proteomes" id="UP001348369"/>
    </source>
</evidence>
<reference evidence="1" key="1">
    <citation type="submission" date="2022-10" db="EMBL/GenBank/DDBJ databases">
        <title>The complete genomes of actinobacterial strains from the NBC collection.</title>
        <authorList>
            <person name="Joergensen T.S."/>
            <person name="Alvarez Arevalo M."/>
            <person name="Sterndorff E.B."/>
            <person name="Faurdal D."/>
            <person name="Vuksanovic O."/>
            <person name="Mourched A.-S."/>
            <person name="Charusanti P."/>
            <person name="Shaw S."/>
            <person name="Blin K."/>
            <person name="Weber T."/>
        </authorList>
    </citation>
    <scope>NUCLEOTIDE SEQUENCE</scope>
    <source>
        <strain evidence="1">NBC 01771</strain>
    </source>
</reference>
<accession>A0ACD4ZCK1</accession>
<evidence type="ECO:0000313" key="1">
    <source>
        <dbReference type="EMBL" id="WSB95711.1"/>
    </source>
</evidence>
<sequence length="1131" mass="120831">MTDGTHTRRSVLQLAAATAAAAAGGTASFWQPAYAAEPGTSTGFSADRFARPGTGSMPLVLWFWNGTVTPALVDATLADMRGKGVTEVLVFPFDTPALRPVFFTEAWFDIIEHTLREADRHHMRLWLFDDDFFPSGRAGGFVVNGGTVGDRTYRPRPDLRAKNLSRSSLDVDGGTSVTLAARALTVAGGRLSVDAASYDGVRVLAKGTGWGDCTVTATVRVERANAGLMVRCSDAKNGYLADLRADGGIDIWRQRDGGFTLLRQGGAVDGFDADADHELTVSVRGSDITPALDGAALTPVRDTAFATGTVGVRATATQRSSWDSLTVADPAGAVLYTQSFEVPSAVDDFETPADLGDVVAAAARPAGATGSGALARMIDLTDAVKGDGNWTAPAGRWQVDTYTSRPLADATGSRRDYLDLLDDEAVDLFMDTVPGEYLRRFPWAVGGVLRGFADDEPFIASADAGWGKPPWSPSLAAEVGELNAEAGLGIVLTAVHDDLGGAGDRLRGVFWRAVSNRFAAAYYRRVGTWMGERGLELVSNPLWDEYGPAEQIKSTGNLNTAHQWAQVPGTDLIFDHMQREYHRILPRWPASAAHQTGRRRVYLEAMGGTGWGVTPALTREVIGSFVVRGVNKVLLHARFSDADSIVFPPPFQPVNPWWDLSKPLNEWIGRLVEAARATAKARTALVQPQRAAESVQDRPEQTSLDTEFVAAVHAMEDVQIDFDLLDEGALDKDPALIEHARTRGSRLAVGHQEYGIVVLPRTPVLSVGAVDALTRFVNGGGVLVAVGDLATREPAGRDEELARALDRLFSRGRASRAHRAKDPAEAAAMVASAGGAAATLSPAVAEVRVLRLERAGGQAFLMHNERAEPAELTATFPALGVPEVWDPDTGSAAPAGVWRPAPLPGGPAGGKGTAVPLRLEAKAAIAVVFRTPPHGAPAHAVESNAPVERLTVEGHTATATVRVASPMTVRVVAQHGDHRYEGALAAKDPLAPVPLDGDWSLRFDRDSAPNTRRPLGSWTDLDPAHSGSAVYEREFTLDARTLTGRRWSLDLGEVRDVAEITVNGTELPARLWTPYRSDVTSALRAGANVVRVRVTNTGANAHGDTQPSGLLGPVLLRPERLERVRLSRTPR</sequence>
<gene>
    <name evidence="1" type="ORF">OG835_00790</name>
</gene>
<dbReference type="Proteomes" id="UP001348369">
    <property type="component" value="Chromosome"/>
</dbReference>
<organism evidence="1 2">
    <name type="scientific">Streptomyces scopuliridis</name>
    <dbReference type="NCBI Taxonomy" id="452529"/>
    <lineage>
        <taxon>Bacteria</taxon>
        <taxon>Bacillati</taxon>
        <taxon>Actinomycetota</taxon>
        <taxon>Actinomycetes</taxon>
        <taxon>Kitasatosporales</taxon>
        <taxon>Streptomycetaceae</taxon>
        <taxon>Streptomyces</taxon>
    </lineage>
</organism>
<dbReference type="EMBL" id="CP109109">
    <property type="protein sequence ID" value="WSB95711.1"/>
    <property type="molecule type" value="Genomic_DNA"/>
</dbReference>
<keyword evidence="2" id="KW-1185">Reference proteome</keyword>
<keyword evidence="1" id="KW-0378">Hydrolase</keyword>
<name>A0ACD4ZCK1_9ACTN</name>